<dbReference type="PANTHER" id="PTHR42929">
    <property type="entry name" value="INNER MEMBRANE ABC TRANSPORTER PERMEASE PROTEIN YDCU-RELATED-RELATED"/>
    <property type="match status" value="1"/>
</dbReference>
<dbReference type="PANTHER" id="PTHR42929:SF1">
    <property type="entry name" value="INNER MEMBRANE ABC TRANSPORTER PERMEASE PROTEIN YDCU-RELATED"/>
    <property type="match status" value="1"/>
</dbReference>
<protein>
    <submittedName>
        <fullName evidence="10">ABC transporter permease subunit</fullName>
    </submittedName>
</protein>
<evidence type="ECO:0000256" key="3">
    <source>
        <dbReference type="ARBA" id="ARBA00022448"/>
    </source>
</evidence>
<dbReference type="InterPro" id="IPR000515">
    <property type="entry name" value="MetI-like"/>
</dbReference>
<evidence type="ECO:0000256" key="1">
    <source>
        <dbReference type="ARBA" id="ARBA00004651"/>
    </source>
</evidence>
<evidence type="ECO:0000259" key="9">
    <source>
        <dbReference type="PROSITE" id="PS50928"/>
    </source>
</evidence>
<evidence type="ECO:0000256" key="5">
    <source>
        <dbReference type="ARBA" id="ARBA00022692"/>
    </source>
</evidence>
<organism evidence="10 11">
    <name type="scientific">Fusobacterium mortiferum</name>
    <dbReference type="NCBI Taxonomy" id="850"/>
    <lineage>
        <taxon>Bacteria</taxon>
        <taxon>Fusobacteriati</taxon>
        <taxon>Fusobacteriota</taxon>
        <taxon>Fusobacteriia</taxon>
        <taxon>Fusobacteriales</taxon>
        <taxon>Fusobacteriaceae</taxon>
        <taxon>Fusobacterium</taxon>
    </lineage>
</organism>
<dbReference type="AlphaFoldDB" id="A0A414PV67"/>
<keyword evidence="4" id="KW-1003">Cell membrane</keyword>
<feature type="domain" description="ABC transmembrane type-1" evidence="9">
    <location>
        <begin position="64"/>
        <end position="269"/>
    </location>
</feature>
<proteinExistence type="inferred from homology"/>
<comment type="caution">
    <text evidence="10">The sequence shown here is derived from an EMBL/GenBank/DDBJ whole genome shotgun (WGS) entry which is preliminary data.</text>
</comment>
<dbReference type="RefSeq" id="WP_118126387.1">
    <property type="nucleotide sequence ID" value="NZ_CAEUHP010000001.1"/>
</dbReference>
<dbReference type="PROSITE" id="PS50928">
    <property type="entry name" value="ABC_TM1"/>
    <property type="match status" value="1"/>
</dbReference>
<dbReference type="Proteomes" id="UP000284676">
    <property type="component" value="Unassembled WGS sequence"/>
</dbReference>
<comment type="subcellular location">
    <subcellularLocation>
        <location evidence="1 8">Cell membrane</location>
        <topology evidence="1 8">Multi-pass membrane protein</topology>
    </subcellularLocation>
</comment>
<dbReference type="Gene3D" id="1.10.3720.10">
    <property type="entry name" value="MetI-like"/>
    <property type="match status" value="1"/>
</dbReference>
<keyword evidence="7 8" id="KW-0472">Membrane</keyword>
<reference evidence="10 11" key="1">
    <citation type="submission" date="2018-08" db="EMBL/GenBank/DDBJ databases">
        <title>A genome reference for cultivated species of the human gut microbiota.</title>
        <authorList>
            <person name="Zou Y."/>
            <person name="Xue W."/>
            <person name="Luo G."/>
        </authorList>
    </citation>
    <scope>NUCLEOTIDE SEQUENCE [LARGE SCALE GENOMIC DNA]</scope>
    <source>
        <strain evidence="10 11">AM25-1</strain>
    </source>
</reference>
<evidence type="ECO:0000256" key="4">
    <source>
        <dbReference type="ARBA" id="ARBA00022475"/>
    </source>
</evidence>
<keyword evidence="5 8" id="KW-0812">Transmembrane</keyword>
<keyword evidence="6 8" id="KW-1133">Transmembrane helix</keyword>
<keyword evidence="3 8" id="KW-0813">Transport</keyword>
<name>A0A414PV67_FUSMR</name>
<dbReference type="InterPro" id="IPR035906">
    <property type="entry name" value="MetI-like_sf"/>
</dbReference>
<accession>A0A414PV67</accession>
<feature type="transmembrane region" description="Helical" evidence="8">
    <location>
        <begin position="110"/>
        <end position="133"/>
    </location>
</feature>
<dbReference type="EMBL" id="QRHL01000008">
    <property type="protein sequence ID" value="RHF72468.1"/>
    <property type="molecule type" value="Genomic_DNA"/>
</dbReference>
<feature type="transmembrane region" description="Helical" evidence="8">
    <location>
        <begin position="72"/>
        <end position="90"/>
    </location>
</feature>
<dbReference type="GO" id="GO:0005886">
    <property type="term" value="C:plasma membrane"/>
    <property type="evidence" value="ECO:0007669"/>
    <property type="project" value="UniProtKB-SubCell"/>
</dbReference>
<feature type="transmembrane region" description="Helical" evidence="8">
    <location>
        <begin position="12"/>
        <end position="38"/>
    </location>
</feature>
<evidence type="ECO:0000256" key="2">
    <source>
        <dbReference type="ARBA" id="ARBA00007069"/>
    </source>
</evidence>
<sequence length="278" mass="30733">MKQHDKERLKYGLLLSPLAIIAFLVLIVPIISIVLGSLKEDGSSTYSLYNYMYILGSKFYKQSFTNSIKISLISSILGIVISFQLAYSISKLNNRIKDVVLLYSNMMSNFSGLPLAFALIVILGTNGAITLILQKIGISEFNIYTQAGLILAYTYFQIPLGTLLLYPALDALNESWKEACSLLGGTKKDFWLRIGLPILKSSIIGTTIILFTNAIGAYATVFGIMTSNYNVIPIRIGALISGDVILKPNMASALAIMLIIIISVVFFVNEKFIQRRKY</sequence>
<dbReference type="CDD" id="cd06261">
    <property type="entry name" value="TM_PBP2"/>
    <property type="match status" value="1"/>
</dbReference>
<dbReference type="SUPFAM" id="SSF161098">
    <property type="entry name" value="MetI-like"/>
    <property type="match status" value="1"/>
</dbReference>
<comment type="similarity">
    <text evidence="2">Belongs to the binding-protein-dependent transport system permease family. CysTW subfamily.</text>
</comment>
<feature type="transmembrane region" description="Helical" evidence="8">
    <location>
        <begin position="245"/>
        <end position="268"/>
    </location>
</feature>
<evidence type="ECO:0000256" key="6">
    <source>
        <dbReference type="ARBA" id="ARBA00022989"/>
    </source>
</evidence>
<gene>
    <name evidence="10" type="ORF">DW663_06305</name>
</gene>
<dbReference type="GO" id="GO:0055085">
    <property type="term" value="P:transmembrane transport"/>
    <property type="evidence" value="ECO:0007669"/>
    <property type="project" value="InterPro"/>
</dbReference>
<evidence type="ECO:0000256" key="8">
    <source>
        <dbReference type="RuleBase" id="RU363032"/>
    </source>
</evidence>
<evidence type="ECO:0000313" key="10">
    <source>
        <dbReference type="EMBL" id="RHF72468.1"/>
    </source>
</evidence>
<evidence type="ECO:0000313" key="11">
    <source>
        <dbReference type="Proteomes" id="UP000284676"/>
    </source>
</evidence>
<dbReference type="Pfam" id="PF00528">
    <property type="entry name" value="BPD_transp_1"/>
    <property type="match status" value="1"/>
</dbReference>
<evidence type="ECO:0000256" key="7">
    <source>
        <dbReference type="ARBA" id="ARBA00023136"/>
    </source>
</evidence>